<reference evidence="1 2" key="1">
    <citation type="submission" date="2021-02" db="EMBL/GenBank/DDBJ databases">
        <title>De Novo genome assembly of isolated myxobacteria.</title>
        <authorList>
            <person name="Stevens D.C."/>
        </authorList>
    </citation>
    <scope>NUCLEOTIDE SEQUENCE [LARGE SCALE GENOMIC DNA]</scope>
    <source>
        <strain evidence="2">SCPEA02</strain>
    </source>
</reference>
<evidence type="ECO:0000313" key="2">
    <source>
        <dbReference type="Proteomes" id="UP000662747"/>
    </source>
</evidence>
<dbReference type="EMBL" id="CP071090">
    <property type="protein sequence ID" value="QSQ24007.1"/>
    <property type="molecule type" value="Genomic_DNA"/>
</dbReference>
<protein>
    <recommendedName>
        <fullName evidence="3">Lipoprotein</fullName>
    </recommendedName>
</protein>
<keyword evidence="2" id="KW-1185">Reference proteome</keyword>
<gene>
    <name evidence="1" type="ORF">JY651_03235</name>
</gene>
<dbReference type="Proteomes" id="UP000662747">
    <property type="component" value="Chromosome"/>
</dbReference>
<proteinExistence type="predicted"/>
<evidence type="ECO:0000313" key="1">
    <source>
        <dbReference type="EMBL" id="QSQ24007.1"/>
    </source>
</evidence>
<accession>A0ABX7P1N7</accession>
<name>A0ABX7P1N7_9BACT</name>
<dbReference type="RefSeq" id="WP_206725576.1">
    <property type="nucleotide sequence ID" value="NZ_CP071090.1"/>
</dbReference>
<dbReference type="PROSITE" id="PS51257">
    <property type="entry name" value="PROKAR_LIPOPROTEIN"/>
    <property type="match status" value="1"/>
</dbReference>
<organism evidence="1 2">
    <name type="scientific">Pyxidicoccus parkwayensis</name>
    <dbReference type="NCBI Taxonomy" id="2813578"/>
    <lineage>
        <taxon>Bacteria</taxon>
        <taxon>Pseudomonadati</taxon>
        <taxon>Myxococcota</taxon>
        <taxon>Myxococcia</taxon>
        <taxon>Myxococcales</taxon>
        <taxon>Cystobacterineae</taxon>
        <taxon>Myxococcaceae</taxon>
        <taxon>Pyxidicoccus</taxon>
    </lineage>
</organism>
<evidence type="ECO:0008006" key="3">
    <source>
        <dbReference type="Google" id="ProtNLM"/>
    </source>
</evidence>
<sequence length="108" mass="10914">MRRPVLVRLLSLVVGVTLGGIAGCDLGTLDPPVDDAPPVLSDKTCYSDDDCVADACCGLGTAVTHVTEGPSCDGVRCTGNCPAGSIDCGRCIPICRGSRCDSACTANP</sequence>